<dbReference type="PANTHER" id="PTHR45947:SF3">
    <property type="entry name" value="SULFOQUINOVOSYL TRANSFERASE SQD2"/>
    <property type="match status" value="1"/>
</dbReference>
<evidence type="ECO:0000313" key="2">
    <source>
        <dbReference type="EMBL" id="AZI75910.1"/>
    </source>
</evidence>
<reference evidence="2" key="1">
    <citation type="journal article" date="2018" name="Environ. Microbiol.">
        <title>New archaeal viruses discovered by metagenomic analysis of viral communities in enrichment cultures.</title>
        <authorList>
            <person name="Liu Y."/>
            <person name="Brandt D."/>
            <person name="Ishino S."/>
            <person name="Ishino Y."/>
            <person name="Koonin E.V."/>
            <person name="Kalinowski J."/>
            <person name="Krupovic M."/>
            <person name="Prangishvili D."/>
        </authorList>
    </citation>
    <scope>NUCLEOTIDE SEQUENCE [LARGE SCALE GENOMIC DNA]</scope>
</reference>
<dbReference type="InterPro" id="IPR001296">
    <property type="entry name" value="Glyco_trans_1"/>
</dbReference>
<organism evidence="2">
    <name type="scientific">Sulfolobales Beppu rod-shaped virus 1</name>
    <dbReference type="NCBI Taxonomy" id="2493121"/>
    <lineage>
        <taxon>Viruses</taxon>
        <taxon>Adnaviria</taxon>
        <taxon>Zilligvirae</taxon>
        <taxon>Taleaviricota</taxon>
        <taxon>Tokiviricetes</taxon>
        <taxon>Ligamenvirales</taxon>
        <taxon>Rudiviridae</taxon>
        <taxon>Japarudivirus</taxon>
        <taxon>Japarudivirus beppuense</taxon>
        <taxon>Japarudivirus SBRV1</taxon>
    </lineage>
</organism>
<gene>
    <name evidence="2" type="ORF">SBRV1_gp21</name>
</gene>
<accession>A0A3Q8Q796</accession>
<feature type="domain" description="Glycosyl transferase family 1" evidence="1">
    <location>
        <begin position="153"/>
        <end position="283"/>
    </location>
</feature>
<keyword evidence="2" id="KW-0808">Transferase</keyword>
<dbReference type="GO" id="GO:0016757">
    <property type="term" value="F:glycosyltransferase activity"/>
    <property type="evidence" value="ECO:0007669"/>
    <property type="project" value="InterPro"/>
</dbReference>
<dbReference type="Gene3D" id="3.40.50.2000">
    <property type="entry name" value="Glycogen Phosphorylase B"/>
    <property type="match status" value="1"/>
</dbReference>
<evidence type="ECO:0000259" key="1">
    <source>
        <dbReference type="Pfam" id="PF00534"/>
    </source>
</evidence>
<proteinExistence type="predicted"/>
<name>A0A3Q8Q796_9VIRU</name>
<sequence length="337" mass="39322">MPRKTVILTMNYSSIKNVAEDIAYVLRKNNEIVTIITEPNLIPKADKLIIFVPFAPSLLNLYLYAYNQFKGEKYFYTTCDGIPIMTGVNQYLLQDITFIPNSKFTAKNLQEVGLFVDVPVFHGVNFEKIEKSKSMAEKMRQKLEKDFPNSVKFGIVTGTTKRKNIDLLVETFRVLNTSFAEDMKEMQFFVISHEDFQKLEVPQNVHFVSRFGYNPHEYIFAFYQSMDYIIVPSGAEGFGLPVLESMAVGTPVIHQLMPPFDEFTSWQWNYLVQPKNIEEYVDKDRMQKWKIYKFDPTEFASAIVIAKNAIDREERSENLKKLAKAYDVEKLYMRFIR</sequence>
<protein>
    <submittedName>
        <fullName evidence="2">Putative glycosyltransferase</fullName>
    </submittedName>
</protein>
<dbReference type="EMBL" id="MK064565">
    <property type="protein sequence ID" value="AZI75910.1"/>
    <property type="molecule type" value="Genomic_DNA"/>
</dbReference>
<dbReference type="Pfam" id="PF00534">
    <property type="entry name" value="Glycos_transf_1"/>
    <property type="match status" value="1"/>
</dbReference>
<dbReference type="SUPFAM" id="SSF53756">
    <property type="entry name" value="UDP-Glycosyltransferase/glycogen phosphorylase"/>
    <property type="match status" value="1"/>
</dbReference>
<dbReference type="InterPro" id="IPR050194">
    <property type="entry name" value="Glycosyltransferase_grp1"/>
</dbReference>
<keyword evidence="3" id="KW-1185">Reference proteome</keyword>
<dbReference type="Proteomes" id="UP000277970">
    <property type="component" value="Segment"/>
</dbReference>
<dbReference type="PANTHER" id="PTHR45947">
    <property type="entry name" value="SULFOQUINOVOSYL TRANSFERASE SQD2"/>
    <property type="match status" value="1"/>
</dbReference>
<evidence type="ECO:0000313" key="3">
    <source>
        <dbReference type="Proteomes" id="UP000277970"/>
    </source>
</evidence>